<dbReference type="AlphaFoldDB" id="A0A374NU32"/>
<dbReference type="Proteomes" id="UP000262524">
    <property type="component" value="Unassembled WGS sequence"/>
</dbReference>
<sequence length="384" mass="43830">MDSTTSTITEAYSMDSAANTSIESYTMDSAASTITETYSIDSIADTLAKAYSIIEEGGQPLASETTCIQYIFLSPSHIEAFHNNELYLEYIQNLVKERFNVSFPEEKSAFDQYFSDCIQLKEQLESHGNFDKTVWLSYTTSLLESLKTPYYSVYSFTLLTLESCFTDPQLFDKVQKSFYSVLIKSSEKKQSIIRKIIEHAPVYKKYSYVKENLLSDILINTLALFGDEKEYWLASFINLFENNNAVHSLPKNTSNKEWNTPSLLMTFFEWEELFLKNRASKDFSSFSEYLSSRTLYFYKHARTTSDNLLKNATSNASVTSAGTSVSIDSAILSNIENAYVDSEFLNTFAYNMTTRLYHANPAIGRDQEISDLELILISPKNLLY</sequence>
<comment type="caution">
    <text evidence="1">The sequence shown here is derived from an EMBL/GenBank/DDBJ whole genome shotgun (WGS) entry which is preliminary data.</text>
</comment>
<accession>A0A374NU32</accession>
<organism evidence="1 2">
    <name type="scientific">Anaerobutyricum hallii</name>
    <dbReference type="NCBI Taxonomy" id="39488"/>
    <lineage>
        <taxon>Bacteria</taxon>
        <taxon>Bacillati</taxon>
        <taxon>Bacillota</taxon>
        <taxon>Clostridia</taxon>
        <taxon>Lachnospirales</taxon>
        <taxon>Lachnospiraceae</taxon>
        <taxon>Anaerobutyricum</taxon>
    </lineage>
</organism>
<evidence type="ECO:0000313" key="1">
    <source>
        <dbReference type="EMBL" id="RGI91041.1"/>
    </source>
</evidence>
<name>A0A374NU32_9FIRM</name>
<proteinExistence type="predicted"/>
<dbReference type="RefSeq" id="WP_117982092.1">
    <property type="nucleotide sequence ID" value="NZ_QSOE01000013.1"/>
</dbReference>
<reference evidence="1 2" key="1">
    <citation type="submission" date="2018-08" db="EMBL/GenBank/DDBJ databases">
        <title>A genome reference for cultivated species of the human gut microbiota.</title>
        <authorList>
            <person name="Zou Y."/>
            <person name="Xue W."/>
            <person name="Luo G."/>
        </authorList>
    </citation>
    <scope>NUCLEOTIDE SEQUENCE [LARGE SCALE GENOMIC DNA]</scope>
    <source>
        <strain evidence="1 2">TM10-1AC</strain>
    </source>
</reference>
<dbReference type="EMBL" id="QSOE01000013">
    <property type="protein sequence ID" value="RGI91041.1"/>
    <property type="molecule type" value="Genomic_DNA"/>
</dbReference>
<protein>
    <submittedName>
        <fullName evidence="1">Uncharacterized protein</fullName>
    </submittedName>
</protein>
<evidence type="ECO:0000313" key="2">
    <source>
        <dbReference type="Proteomes" id="UP000262524"/>
    </source>
</evidence>
<gene>
    <name evidence="1" type="ORF">DXD91_03410</name>
</gene>